<keyword evidence="3" id="KW-0479">Metal-binding</keyword>
<dbReference type="Pfam" id="PF00884">
    <property type="entry name" value="Sulfatase"/>
    <property type="match status" value="1"/>
</dbReference>
<sequence>MQSSLVLGQDLIENNKQPNILFILADDLGINALNCYGNSFVESPNIDQLYAEGMHFTNGYASDPTCAPSRATILSGQYMPRHRVYRVADRYINDRKTLVAMKYLPPAINEVKGSGKGLELDKFTIAEALKANGYATAAFGKWHLGKKQLQIKNQGFDEGFEILGHYNFKTSPEQKNLDYSLYASDLVTERTIDFIKRSVAKDQSFFTYVPYYLVHKPLEPKPEDLEYVKARYKGNNQIGKDEIRVLAMIKALDDNVGKLMNALKELNIEDNTIVVFTSDNGHYKTESNIFTKPYRGVKGQTLEGGIRVPYIFKWNHKIKPGSVSKEPIINVDLYPTFLGLVNAEAPKNYILDGEDISPVLLGNTTTTSRDALIWEYTNYANYNVKQKTFASKWVNVIQMKGYKLTEDVDTGTYTLYNLNKDPYETKNIATEAPEILQVLVKRLERWKRETEYEGPRPNPDYEKR</sequence>
<proteinExistence type="inferred from homology"/>
<accession>A0ABP6Y2V1</accession>
<dbReference type="EMBL" id="BAABCY010000076">
    <property type="protein sequence ID" value="GAA3576563.1"/>
    <property type="molecule type" value="Genomic_DNA"/>
</dbReference>
<dbReference type="Gene3D" id="3.30.1120.10">
    <property type="match status" value="1"/>
</dbReference>
<dbReference type="Proteomes" id="UP001500954">
    <property type="component" value="Unassembled WGS sequence"/>
</dbReference>
<evidence type="ECO:0000256" key="5">
    <source>
        <dbReference type="ARBA" id="ARBA00022801"/>
    </source>
</evidence>
<comment type="similarity">
    <text evidence="2">Belongs to the sulfatase family.</text>
</comment>
<evidence type="ECO:0000313" key="8">
    <source>
        <dbReference type="EMBL" id="GAA3576563.1"/>
    </source>
</evidence>
<dbReference type="InterPro" id="IPR017850">
    <property type="entry name" value="Alkaline_phosphatase_core_sf"/>
</dbReference>
<evidence type="ECO:0000256" key="2">
    <source>
        <dbReference type="ARBA" id="ARBA00008779"/>
    </source>
</evidence>
<dbReference type="SUPFAM" id="SSF53649">
    <property type="entry name" value="Alkaline phosphatase-like"/>
    <property type="match status" value="1"/>
</dbReference>
<dbReference type="Gene3D" id="3.40.720.10">
    <property type="entry name" value="Alkaline Phosphatase, subunit A"/>
    <property type="match status" value="1"/>
</dbReference>
<evidence type="ECO:0000259" key="7">
    <source>
        <dbReference type="Pfam" id="PF00884"/>
    </source>
</evidence>
<name>A0ABP6Y2V1_9FLAO</name>
<feature type="domain" description="Sulfatase N-terminal" evidence="7">
    <location>
        <begin position="18"/>
        <end position="342"/>
    </location>
</feature>
<comment type="cofactor">
    <cofactor evidence="1">
        <name>Ca(2+)</name>
        <dbReference type="ChEBI" id="CHEBI:29108"/>
    </cofactor>
</comment>
<evidence type="ECO:0000256" key="4">
    <source>
        <dbReference type="ARBA" id="ARBA00022729"/>
    </source>
</evidence>
<comment type="caution">
    <text evidence="8">The sequence shown here is derived from an EMBL/GenBank/DDBJ whole genome shotgun (WGS) entry which is preliminary data.</text>
</comment>
<dbReference type="InterPro" id="IPR050738">
    <property type="entry name" value="Sulfatase"/>
</dbReference>
<gene>
    <name evidence="8" type="ORF">GCM10022395_26740</name>
</gene>
<keyword evidence="4" id="KW-0732">Signal</keyword>
<evidence type="ECO:0000256" key="3">
    <source>
        <dbReference type="ARBA" id="ARBA00022723"/>
    </source>
</evidence>
<keyword evidence="5" id="KW-0378">Hydrolase</keyword>
<evidence type="ECO:0000256" key="6">
    <source>
        <dbReference type="ARBA" id="ARBA00022837"/>
    </source>
</evidence>
<evidence type="ECO:0000256" key="1">
    <source>
        <dbReference type="ARBA" id="ARBA00001913"/>
    </source>
</evidence>
<protein>
    <submittedName>
        <fullName evidence="8">Sulfatase</fullName>
    </submittedName>
</protein>
<keyword evidence="6" id="KW-0106">Calcium</keyword>
<dbReference type="PANTHER" id="PTHR42693:SF42">
    <property type="entry name" value="ARYLSULFATASE G"/>
    <property type="match status" value="1"/>
</dbReference>
<dbReference type="InterPro" id="IPR000917">
    <property type="entry name" value="Sulfatase_N"/>
</dbReference>
<organism evidence="8 9">
    <name type="scientific">Snuella lapsa</name>
    <dbReference type="NCBI Taxonomy" id="870481"/>
    <lineage>
        <taxon>Bacteria</taxon>
        <taxon>Pseudomonadati</taxon>
        <taxon>Bacteroidota</taxon>
        <taxon>Flavobacteriia</taxon>
        <taxon>Flavobacteriales</taxon>
        <taxon>Flavobacteriaceae</taxon>
        <taxon>Snuella</taxon>
    </lineage>
</organism>
<dbReference type="CDD" id="cd16144">
    <property type="entry name" value="ARS_like"/>
    <property type="match status" value="1"/>
</dbReference>
<reference evidence="9" key="1">
    <citation type="journal article" date="2019" name="Int. J. Syst. Evol. Microbiol.">
        <title>The Global Catalogue of Microorganisms (GCM) 10K type strain sequencing project: providing services to taxonomists for standard genome sequencing and annotation.</title>
        <authorList>
            <consortium name="The Broad Institute Genomics Platform"/>
            <consortium name="The Broad Institute Genome Sequencing Center for Infectious Disease"/>
            <person name="Wu L."/>
            <person name="Ma J."/>
        </authorList>
    </citation>
    <scope>NUCLEOTIDE SEQUENCE [LARGE SCALE GENOMIC DNA]</scope>
    <source>
        <strain evidence="9">JCM 17111</strain>
    </source>
</reference>
<keyword evidence="9" id="KW-1185">Reference proteome</keyword>
<dbReference type="PANTHER" id="PTHR42693">
    <property type="entry name" value="ARYLSULFATASE FAMILY MEMBER"/>
    <property type="match status" value="1"/>
</dbReference>
<evidence type="ECO:0000313" key="9">
    <source>
        <dbReference type="Proteomes" id="UP001500954"/>
    </source>
</evidence>